<comment type="catalytic activity">
    <reaction evidence="1">
        <text>Release of any N-terminal amino acid, including proline, that is linked to proline, even from a dipeptide or tripeptide.</text>
        <dbReference type="EC" id="3.4.11.9"/>
    </reaction>
</comment>
<dbReference type="InterPro" id="IPR052433">
    <property type="entry name" value="X-Pro_dipept-like"/>
</dbReference>
<dbReference type="Gene3D" id="3.40.350.10">
    <property type="entry name" value="Creatinase/prolidase N-terminal domain"/>
    <property type="match status" value="1"/>
</dbReference>
<comment type="caution">
    <text evidence="14">The sequence shown here is derived from an EMBL/GenBank/DDBJ whole genome shotgun (WGS) entry which is preliminary data.</text>
</comment>
<dbReference type="RefSeq" id="XP_040655677.1">
    <property type="nucleotide sequence ID" value="XM_040800644.1"/>
</dbReference>
<keyword evidence="8" id="KW-0479">Metal-binding</keyword>
<evidence type="ECO:0000256" key="8">
    <source>
        <dbReference type="ARBA" id="ARBA00022723"/>
    </source>
</evidence>
<dbReference type="InterPro" id="IPR029149">
    <property type="entry name" value="Creatin/AminoP/Spt16_N"/>
</dbReference>
<sequence>MVAQDFEAVLRAKYPAKAHARRVVDILRRTVPDLAGVIYLEGRQTKLQEDNDSPEHFRQRRHFYYMTGCNLADCRYAYDIRSDRSTLFIPPVDADDVIWSGLPLSVDEALARYDVDEVKHTTDVGPTLAHLAGRATDATVFAMAGHVSDADALSPFGRSDLDALRRAVETARVVKDEFEVALIRKANHVSALAHEAVLRRAATASNERELDAVFLERCVAHGAKEMAYHPILAAGKAAATLHYVANDAPLDGKQNLLIDAGAEWKNYASDITRTFPLCGKFSKESRDIYDVVHKMQRDCIELIKADVRWDDIHLHAHRVAIAGLLALGVLRGDADEILAARTSAAFFPHGLGHYLGLDTHDVGGNPNPKDENVLFRYLRLRGTIPAGSVVTVEPGIYFCRFIIEPYLEDPVHAKFIDAAVLDRYWDVGGVRYVCPLRPPSSPAADLDSIEDNILVTETGYENLTTAVKEPAEMEAVASAARSA</sequence>
<keyword evidence="11" id="KW-0464">Manganese</keyword>
<dbReference type="EMBL" id="LAYC01000002">
    <property type="protein sequence ID" value="KYK56325.1"/>
    <property type="molecule type" value="Genomic_DNA"/>
</dbReference>
<evidence type="ECO:0000256" key="9">
    <source>
        <dbReference type="ARBA" id="ARBA00022801"/>
    </source>
</evidence>
<dbReference type="AlphaFoldDB" id="A0A151GGV9"/>
<dbReference type="Proteomes" id="UP000076580">
    <property type="component" value="Chromosome 02"/>
</dbReference>
<keyword evidence="6 14" id="KW-0031">Aminopeptidase</keyword>
<comment type="similarity">
    <text evidence="4">Belongs to the peptidase M24B family.</text>
</comment>
<dbReference type="FunCoup" id="A0A151GGV9">
    <property type="interactions" value="369"/>
</dbReference>
<reference evidence="14 15" key="1">
    <citation type="journal article" date="2016" name="Sci. Rep.">
        <title>Insights into Adaptations to a Near-Obligate Nematode Endoparasitic Lifestyle from the Finished Genome of Drechmeria coniospora.</title>
        <authorList>
            <person name="Zhang L."/>
            <person name="Zhou Z."/>
            <person name="Guo Q."/>
            <person name="Fokkens L."/>
            <person name="Miskei M."/>
            <person name="Pocsi I."/>
            <person name="Zhang W."/>
            <person name="Chen M."/>
            <person name="Wang L."/>
            <person name="Sun Y."/>
            <person name="Donzelli B.G."/>
            <person name="Gibson D.M."/>
            <person name="Nelson D.R."/>
            <person name="Luo J.G."/>
            <person name="Rep M."/>
            <person name="Liu H."/>
            <person name="Yang S."/>
            <person name="Wang J."/>
            <person name="Krasnoff S.B."/>
            <person name="Xu Y."/>
            <person name="Molnar I."/>
            <person name="Lin M."/>
        </authorList>
    </citation>
    <scope>NUCLEOTIDE SEQUENCE [LARGE SCALE GENOMIC DNA]</scope>
    <source>
        <strain evidence="14 15">ARSEF 6962</strain>
    </source>
</reference>
<evidence type="ECO:0000313" key="14">
    <source>
        <dbReference type="EMBL" id="KYK56325.1"/>
    </source>
</evidence>
<comment type="function">
    <text evidence="3">Catalyzes the removal of a penultimate prolyl residue from the N-termini of peptides.</text>
</comment>
<dbReference type="SUPFAM" id="SSF55920">
    <property type="entry name" value="Creatinase/aminopeptidase"/>
    <property type="match status" value="1"/>
</dbReference>
<evidence type="ECO:0000256" key="11">
    <source>
        <dbReference type="ARBA" id="ARBA00023211"/>
    </source>
</evidence>
<keyword evidence="7" id="KW-0645">Protease</keyword>
<dbReference type="GO" id="GO:0006508">
    <property type="term" value="P:proteolysis"/>
    <property type="evidence" value="ECO:0007669"/>
    <property type="project" value="UniProtKB-KW"/>
</dbReference>
<evidence type="ECO:0000259" key="13">
    <source>
        <dbReference type="SMART" id="SM01011"/>
    </source>
</evidence>
<protein>
    <recommendedName>
        <fullName evidence="5">Xaa-Pro aminopeptidase</fullName>
        <ecNumber evidence="5">3.4.11.9</ecNumber>
    </recommendedName>
    <alternativeName>
        <fullName evidence="12">Aminoacylproline aminopeptidase</fullName>
    </alternativeName>
</protein>
<dbReference type="InParanoid" id="A0A151GGV9"/>
<organism evidence="14 15">
    <name type="scientific">Drechmeria coniospora</name>
    <name type="common">Nematophagous fungus</name>
    <name type="synonym">Meria coniospora</name>
    <dbReference type="NCBI Taxonomy" id="98403"/>
    <lineage>
        <taxon>Eukaryota</taxon>
        <taxon>Fungi</taxon>
        <taxon>Dikarya</taxon>
        <taxon>Ascomycota</taxon>
        <taxon>Pezizomycotina</taxon>
        <taxon>Sordariomycetes</taxon>
        <taxon>Hypocreomycetidae</taxon>
        <taxon>Hypocreales</taxon>
        <taxon>Ophiocordycipitaceae</taxon>
        <taxon>Drechmeria</taxon>
    </lineage>
</organism>
<dbReference type="SMART" id="SM01011">
    <property type="entry name" value="AMP_N"/>
    <property type="match status" value="1"/>
</dbReference>
<name>A0A151GGV9_DRECN</name>
<evidence type="ECO:0000256" key="10">
    <source>
        <dbReference type="ARBA" id="ARBA00023049"/>
    </source>
</evidence>
<proteinExistence type="inferred from homology"/>
<dbReference type="CDD" id="cd01087">
    <property type="entry name" value="Prolidase"/>
    <property type="match status" value="1"/>
</dbReference>
<gene>
    <name evidence="14" type="ORF">DCS_03323</name>
</gene>
<dbReference type="InterPro" id="IPR007865">
    <property type="entry name" value="Aminopep_P_N"/>
</dbReference>
<comment type="cofactor">
    <cofactor evidence="2">
        <name>Mn(2+)</name>
        <dbReference type="ChEBI" id="CHEBI:29035"/>
    </cofactor>
</comment>
<feature type="domain" description="Aminopeptidase P N-terminal" evidence="13">
    <location>
        <begin position="14"/>
        <end position="149"/>
    </location>
</feature>
<dbReference type="Gene3D" id="3.90.230.10">
    <property type="entry name" value="Creatinase/methionine aminopeptidase superfamily"/>
    <property type="match status" value="1"/>
</dbReference>
<dbReference type="Pfam" id="PF05195">
    <property type="entry name" value="AMP_N"/>
    <property type="match status" value="1"/>
</dbReference>
<evidence type="ECO:0000256" key="6">
    <source>
        <dbReference type="ARBA" id="ARBA00022438"/>
    </source>
</evidence>
<keyword evidence="9" id="KW-0378">Hydrolase</keyword>
<dbReference type="STRING" id="98403.A0A151GGV9"/>
<evidence type="ECO:0000256" key="12">
    <source>
        <dbReference type="ARBA" id="ARBA00030849"/>
    </source>
</evidence>
<dbReference type="EC" id="3.4.11.9" evidence="5"/>
<dbReference type="SUPFAM" id="SSF53092">
    <property type="entry name" value="Creatinase/prolidase N-terminal domain"/>
    <property type="match status" value="1"/>
</dbReference>
<keyword evidence="15" id="KW-1185">Reference proteome</keyword>
<dbReference type="GO" id="GO:0070006">
    <property type="term" value="F:metalloaminopeptidase activity"/>
    <property type="evidence" value="ECO:0007669"/>
    <property type="project" value="InterPro"/>
</dbReference>
<dbReference type="PANTHER" id="PTHR43226">
    <property type="entry name" value="XAA-PRO AMINOPEPTIDASE 3"/>
    <property type="match status" value="1"/>
</dbReference>
<evidence type="ECO:0000256" key="3">
    <source>
        <dbReference type="ARBA" id="ARBA00002443"/>
    </source>
</evidence>
<dbReference type="PANTHER" id="PTHR43226:SF1">
    <property type="entry name" value="XAA-PRO DIPEPTIDASE"/>
    <property type="match status" value="1"/>
</dbReference>
<evidence type="ECO:0000256" key="4">
    <source>
        <dbReference type="ARBA" id="ARBA00008766"/>
    </source>
</evidence>
<dbReference type="GeneID" id="63715966"/>
<dbReference type="Pfam" id="PF00557">
    <property type="entry name" value="Peptidase_M24"/>
    <property type="match status" value="1"/>
</dbReference>
<evidence type="ECO:0000256" key="1">
    <source>
        <dbReference type="ARBA" id="ARBA00001424"/>
    </source>
</evidence>
<dbReference type="GO" id="GO:0030145">
    <property type="term" value="F:manganese ion binding"/>
    <property type="evidence" value="ECO:0007669"/>
    <property type="project" value="InterPro"/>
</dbReference>
<dbReference type="InterPro" id="IPR036005">
    <property type="entry name" value="Creatinase/aminopeptidase-like"/>
</dbReference>
<dbReference type="InterPro" id="IPR000994">
    <property type="entry name" value="Pept_M24"/>
</dbReference>
<accession>A0A151GGV9</accession>
<evidence type="ECO:0000256" key="7">
    <source>
        <dbReference type="ARBA" id="ARBA00022670"/>
    </source>
</evidence>
<evidence type="ECO:0000256" key="5">
    <source>
        <dbReference type="ARBA" id="ARBA00012574"/>
    </source>
</evidence>
<keyword evidence="10" id="KW-0482">Metalloprotease</keyword>
<evidence type="ECO:0000256" key="2">
    <source>
        <dbReference type="ARBA" id="ARBA00001936"/>
    </source>
</evidence>
<evidence type="ECO:0000313" key="15">
    <source>
        <dbReference type="Proteomes" id="UP000076580"/>
    </source>
</evidence>